<dbReference type="InterPro" id="IPR018050">
    <property type="entry name" value="Pmannose_isomerase-type1_CS"/>
</dbReference>
<dbReference type="GO" id="GO:0008270">
    <property type="term" value="F:zinc ion binding"/>
    <property type="evidence" value="ECO:0007669"/>
    <property type="project" value="InterPro"/>
</dbReference>
<feature type="binding site" evidence="10">
    <location>
        <position position="271"/>
    </location>
    <ligand>
        <name>Zn(2+)</name>
        <dbReference type="ChEBI" id="CHEBI:29105"/>
    </ligand>
</feature>
<keyword evidence="14" id="KW-1185">Reference proteome</keyword>
<dbReference type="RefSeq" id="WP_066408220.1">
    <property type="nucleotide sequence ID" value="NZ_CP011390.1"/>
</dbReference>
<evidence type="ECO:0000256" key="1">
    <source>
        <dbReference type="ARBA" id="ARBA00000757"/>
    </source>
</evidence>
<evidence type="ECO:0000256" key="2">
    <source>
        <dbReference type="ARBA" id="ARBA00010772"/>
    </source>
</evidence>
<dbReference type="CDD" id="cd07011">
    <property type="entry name" value="cupin_PMI_type_I_N"/>
    <property type="match status" value="1"/>
</dbReference>
<evidence type="ECO:0000256" key="8">
    <source>
        <dbReference type="ARBA" id="ARBA00030762"/>
    </source>
</evidence>
<keyword evidence="6 13" id="KW-0413">Isomerase</keyword>
<feature type="active site" evidence="9">
    <location>
        <position position="290"/>
    </location>
</feature>
<dbReference type="GO" id="GO:0005829">
    <property type="term" value="C:cytosol"/>
    <property type="evidence" value="ECO:0007669"/>
    <property type="project" value="TreeGrafter"/>
</dbReference>
<evidence type="ECO:0000256" key="5">
    <source>
        <dbReference type="ARBA" id="ARBA00022833"/>
    </source>
</evidence>
<name>A0A172U1B7_9BACT</name>
<organism evidence="13 14">
    <name type="scientific">Flavisolibacter tropicus</name>
    <dbReference type="NCBI Taxonomy" id="1492898"/>
    <lineage>
        <taxon>Bacteria</taxon>
        <taxon>Pseudomonadati</taxon>
        <taxon>Bacteroidota</taxon>
        <taxon>Chitinophagia</taxon>
        <taxon>Chitinophagales</taxon>
        <taxon>Chitinophagaceae</taxon>
        <taxon>Flavisolibacter</taxon>
    </lineage>
</organism>
<evidence type="ECO:0000256" key="7">
    <source>
        <dbReference type="ARBA" id="ARBA00029741"/>
    </source>
</evidence>
<dbReference type="Proteomes" id="UP000077177">
    <property type="component" value="Chromosome"/>
</dbReference>
<dbReference type="KEGG" id="fla:SY85_22975"/>
<dbReference type="InterPro" id="IPR014710">
    <property type="entry name" value="RmlC-like_jellyroll"/>
</dbReference>
<evidence type="ECO:0000256" key="4">
    <source>
        <dbReference type="ARBA" id="ARBA00022723"/>
    </source>
</evidence>
<accession>A0A172U1B7</accession>
<dbReference type="AlphaFoldDB" id="A0A172U1B7"/>
<dbReference type="GO" id="GO:0004476">
    <property type="term" value="F:mannose-6-phosphate isomerase activity"/>
    <property type="evidence" value="ECO:0007669"/>
    <property type="project" value="UniProtKB-EC"/>
</dbReference>
<dbReference type="GO" id="GO:0005975">
    <property type="term" value="P:carbohydrate metabolic process"/>
    <property type="evidence" value="ECO:0007669"/>
    <property type="project" value="InterPro"/>
</dbReference>
<dbReference type="PANTHER" id="PTHR10309:SF0">
    <property type="entry name" value="MANNOSE-6-PHOSPHATE ISOMERASE"/>
    <property type="match status" value="1"/>
</dbReference>
<dbReference type="InterPro" id="IPR046457">
    <property type="entry name" value="PMI_typeI_cat"/>
</dbReference>
<sequence length="406" mass="45119">MQRIFKLEGKVQQYAWGGYDYLPQLLNQENNEAKPFAEYWLGAHPNHPSKVLVSTPTEAVGVTTENLDAFIQQDATNVLGVPVEERFHALPYLLKVLDVRQMLSIQVHPSKVEAEKGFLLENEADIPVTASNRNYKDDNHKPELMVALGSFWLLHGFKPEAELKQVIDRTPELQSLAPVFEKEGYKGLYEKVMTLPQVEVNARLEPLAKRVVPLYEAGKLAKSSEDFWAARAIQSFCKDGQYDRGIFSVYFFNLLNLQKGEGIFQPAGMPHAYLEGQNVEIMANSDNVLRAGLTDKYIDVPELLKHTEFVGTVPQIIKASGSETFYEAPVPEFGIYQYEVEAGYLKTLLTDSAEIFLCLEGEVSLTAAGASLSIRKGEAAFVCAQTEVELQSGAGGKVYRATAGCV</sequence>
<comment type="similarity">
    <text evidence="2">Belongs to the mannose-6-phosphate isomerase type 1 family.</text>
</comment>
<dbReference type="InterPro" id="IPR011051">
    <property type="entry name" value="RmlC_Cupin_sf"/>
</dbReference>
<dbReference type="PIRSF" id="PIRSF001480">
    <property type="entry name" value="Mannose-6-phosphate_isomerase"/>
    <property type="match status" value="1"/>
</dbReference>
<dbReference type="InterPro" id="IPR001250">
    <property type="entry name" value="Man6P_Isoase-1"/>
</dbReference>
<feature type="binding site" evidence="10">
    <location>
        <position position="143"/>
    </location>
    <ligand>
        <name>Zn(2+)</name>
        <dbReference type="ChEBI" id="CHEBI:29105"/>
    </ligand>
</feature>
<feature type="binding site" evidence="10">
    <location>
        <position position="106"/>
    </location>
    <ligand>
        <name>Zn(2+)</name>
        <dbReference type="ChEBI" id="CHEBI:29105"/>
    </ligand>
</feature>
<comment type="catalytic activity">
    <reaction evidence="1">
        <text>D-mannose 6-phosphate = D-fructose 6-phosphate</text>
        <dbReference type="Rhea" id="RHEA:12356"/>
        <dbReference type="ChEBI" id="CHEBI:58735"/>
        <dbReference type="ChEBI" id="CHEBI:61527"/>
        <dbReference type="EC" id="5.3.1.8"/>
    </reaction>
</comment>
<evidence type="ECO:0000256" key="9">
    <source>
        <dbReference type="PIRSR" id="PIRSR001480-1"/>
    </source>
</evidence>
<evidence type="ECO:0000256" key="10">
    <source>
        <dbReference type="PIRSR" id="PIRSR001480-2"/>
    </source>
</evidence>
<dbReference type="Gene3D" id="2.60.120.10">
    <property type="entry name" value="Jelly Rolls"/>
    <property type="match status" value="2"/>
</dbReference>
<dbReference type="PRINTS" id="PR00714">
    <property type="entry name" value="MAN6PISMRASE"/>
</dbReference>
<keyword evidence="4 10" id="KW-0479">Metal-binding</keyword>
<dbReference type="SUPFAM" id="SSF51182">
    <property type="entry name" value="RmlC-like cupins"/>
    <property type="match status" value="1"/>
</dbReference>
<feature type="domain" description="Phosphomannose isomerase type I catalytic" evidence="11">
    <location>
        <begin position="4"/>
        <end position="159"/>
    </location>
</feature>
<dbReference type="EMBL" id="CP011390">
    <property type="protein sequence ID" value="ANE52914.1"/>
    <property type="molecule type" value="Genomic_DNA"/>
</dbReference>
<comment type="cofactor">
    <cofactor evidence="10">
        <name>Zn(2+)</name>
        <dbReference type="ChEBI" id="CHEBI:29105"/>
    </cofactor>
    <text evidence="10">Binds 1 zinc ion per subunit.</text>
</comment>
<dbReference type="InterPro" id="IPR049071">
    <property type="entry name" value="MPI_cupin_dom"/>
</dbReference>
<dbReference type="InterPro" id="IPR016305">
    <property type="entry name" value="Mannose-6-P_Isomerase"/>
</dbReference>
<gene>
    <name evidence="13" type="ORF">SY85_22975</name>
</gene>
<feature type="domain" description="Mannose-6-phosphate isomerase cupin" evidence="12">
    <location>
        <begin position="324"/>
        <end position="387"/>
    </location>
</feature>
<evidence type="ECO:0000259" key="12">
    <source>
        <dbReference type="Pfam" id="PF21621"/>
    </source>
</evidence>
<dbReference type="Gene3D" id="1.10.441.10">
    <property type="entry name" value="Phosphomannose Isomerase, domain 2"/>
    <property type="match status" value="1"/>
</dbReference>
<feature type="binding site" evidence="10">
    <location>
        <position position="108"/>
    </location>
    <ligand>
        <name>Zn(2+)</name>
        <dbReference type="ChEBI" id="CHEBI:29105"/>
    </ligand>
</feature>
<dbReference type="EC" id="5.3.1.8" evidence="3"/>
<evidence type="ECO:0000313" key="14">
    <source>
        <dbReference type="Proteomes" id="UP000077177"/>
    </source>
</evidence>
<dbReference type="NCBIfam" id="TIGR00218">
    <property type="entry name" value="manA"/>
    <property type="match status" value="1"/>
</dbReference>
<reference evidence="14" key="1">
    <citation type="submission" date="2015-01" db="EMBL/GenBank/DDBJ databases">
        <title>Flavisolibacter sp./LCS9/ whole genome sequencing.</title>
        <authorList>
            <person name="Kim M.K."/>
            <person name="Srinivasan S."/>
            <person name="Lee J.-J."/>
        </authorList>
    </citation>
    <scope>NUCLEOTIDE SEQUENCE [LARGE SCALE GENOMIC DNA]</scope>
    <source>
        <strain evidence="14">LCS9</strain>
    </source>
</reference>
<keyword evidence="5 10" id="KW-0862">Zinc</keyword>
<evidence type="ECO:0000259" key="11">
    <source>
        <dbReference type="Pfam" id="PF20511"/>
    </source>
</evidence>
<dbReference type="PROSITE" id="PS00965">
    <property type="entry name" value="PMI_I_1"/>
    <property type="match status" value="1"/>
</dbReference>
<protein>
    <recommendedName>
        <fullName evidence="3">mannose-6-phosphate isomerase</fullName>
        <ecNumber evidence="3">5.3.1.8</ecNumber>
    </recommendedName>
    <alternativeName>
        <fullName evidence="7">Phosphohexomutase</fullName>
    </alternativeName>
    <alternativeName>
        <fullName evidence="8">Phosphomannose isomerase</fullName>
    </alternativeName>
</protein>
<evidence type="ECO:0000256" key="3">
    <source>
        <dbReference type="ARBA" id="ARBA00011956"/>
    </source>
</evidence>
<dbReference type="STRING" id="1492898.SY85_22975"/>
<dbReference type="PATRIC" id="fig|1492898.3.peg.4985"/>
<reference evidence="13 14" key="2">
    <citation type="journal article" date="2016" name="Int. J. Syst. Evol. Microbiol.">
        <title>Flavisolibacter tropicus sp. nov., isolated from tropical soil.</title>
        <authorList>
            <person name="Lee J.J."/>
            <person name="Kang M.S."/>
            <person name="Kim G.S."/>
            <person name="Lee C.S."/>
            <person name="Lim S."/>
            <person name="Lee J."/>
            <person name="Roh S.H."/>
            <person name="Kang H."/>
            <person name="Ha J.M."/>
            <person name="Bae S."/>
            <person name="Jung H.Y."/>
            <person name="Kim M.K."/>
        </authorList>
    </citation>
    <scope>NUCLEOTIDE SEQUENCE [LARGE SCALE GENOMIC DNA]</scope>
    <source>
        <strain evidence="13 14">LCS9</strain>
    </source>
</reference>
<dbReference type="GO" id="GO:0009298">
    <property type="term" value="P:GDP-mannose biosynthetic process"/>
    <property type="evidence" value="ECO:0007669"/>
    <property type="project" value="InterPro"/>
</dbReference>
<dbReference type="OrthoDB" id="9808275at2"/>
<dbReference type="PANTHER" id="PTHR10309">
    <property type="entry name" value="MANNOSE-6-PHOSPHATE ISOMERASE"/>
    <property type="match status" value="1"/>
</dbReference>
<proteinExistence type="inferred from homology"/>
<evidence type="ECO:0000256" key="6">
    <source>
        <dbReference type="ARBA" id="ARBA00023235"/>
    </source>
</evidence>
<dbReference type="Pfam" id="PF20511">
    <property type="entry name" value="PMI_typeI_cat"/>
    <property type="match status" value="1"/>
</dbReference>
<evidence type="ECO:0000313" key="13">
    <source>
        <dbReference type="EMBL" id="ANE52914.1"/>
    </source>
</evidence>
<dbReference type="Pfam" id="PF21621">
    <property type="entry name" value="MPI_cupin_dom"/>
    <property type="match status" value="1"/>
</dbReference>